<dbReference type="GO" id="GO:0006352">
    <property type="term" value="P:DNA-templated transcription initiation"/>
    <property type="evidence" value="ECO:0007669"/>
    <property type="project" value="UniProtKB-UniRule"/>
</dbReference>
<dbReference type="InterPro" id="IPR007627">
    <property type="entry name" value="RNA_pol_sigma70_r2"/>
</dbReference>
<dbReference type="SUPFAM" id="SSF88946">
    <property type="entry name" value="Sigma2 domain of RNA polymerase sigma factors"/>
    <property type="match status" value="1"/>
</dbReference>
<dbReference type="SUPFAM" id="SSF88659">
    <property type="entry name" value="Sigma3 and sigma4 domains of RNA polymerase sigma factors"/>
    <property type="match status" value="1"/>
</dbReference>
<dbReference type="NCBIfam" id="NF005143">
    <property type="entry name" value="PRK06596.1"/>
    <property type="match status" value="1"/>
</dbReference>
<dbReference type="RefSeq" id="WP_157327144.1">
    <property type="nucleotide sequence ID" value="NZ_JANADL010000002.1"/>
</dbReference>
<dbReference type="Proteomes" id="UP000449969">
    <property type="component" value="Unassembled WGS sequence"/>
</dbReference>
<keyword evidence="12" id="KW-1185">Reference proteome</keyword>
<comment type="similarity">
    <text evidence="1">Belongs to the sigma-70 factor family.</text>
</comment>
<dbReference type="NCBIfam" id="TIGR02937">
    <property type="entry name" value="sigma70-ECF"/>
    <property type="match status" value="1"/>
</dbReference>
<feature type="domain" description="RNA polymerase sigma-70" evidence="10">
    <location>
        <begin position="262"/>
        <end position="288"/>
    </location>
</feature>
<dbReference type="PANTHER" id="PTHR30376">
    <property type="entry name" value="SIGMA FACTOR RPOH HEAT SHOCK RELATED"/>
    <property type="match status" value="1"/>
</dbReference>
<evidence type="ECO:0000256" key="7">
    <source>
        <dbReference type="ARBA" id="ARBA00023163"/>
    </source>
</evidence>
<evidence type="ECO:0000256" key="3">
    <source>
        <dbReference type="ARBA" id="ARBA00023015"/>
    </source>
</evidence>
<dbReference type="PRINTS" id="PR00046">
    <property type="entry name" value="SIGMA70FCT"/>
</dbReference>
<evidence type="ECO:0000256" key="1">
    <source>
        <dbReference type="ARBA" id="ARBA00007788"/>
    </source>
</evidence>
<evidence type="ECO:0000256" key="4">
    <source>
        <dbReference type="ARBA" id="ARBA00023016"/>
    </source>
</evidence>
<dbReference type="OrthoDB" id="9809557at2"/>
<dbReference type="InterPro" id="IPR012759">
    <property type="entry name" value="RNA_pol_sigma_RpoH_proteobac"/>
</dbReference>
<keyword evidence="2" id="KW-0963">Cytoplasm</keyword>
<organism evidence="11 12">
    <name type="scientific">Bradyrhizobium cajani</name>
    <dbReference type="NCBI Taxonomy" id="1928661"/>
    <lineage>
        <taxon>Bacteria</taxon>
        <taxon>Pseudomonadati</taxon>
        <taxon>Pseudomonadota</taxon>
        <taxon>Alphaproteobacteria</taxon>
        <taxon>Hyphomicrobiales</taxon>
        <taxon>Nitrobacteraceae</taxon>
        <taxon>Bradyrhizobium</taxon>
    </lineage>
</organism>
<dbReference type="InterPro" id="IPR014284">
    <property type="entry name" value="RNA_pol_sigma-70_dom"/>
</dbReference>
<dbReference type="InterPro" id="IPR000943">
    <property type="entry name" value="RNA_pol_sigma70"/>
</dbReference>
<dbReference type="InterPro" id="IPR013324">
    <property type="entry name" value="RNA_pol_sigma_r3/r4-like"/>
</dbReference>
<feature type="region of interest" description="Disordered" evidence="9">
    <location>
        <begin position="305"/>
        <end position="328"/>
    </location>
</feature>
<dbReference type="InterPro" id="IPR007630">
    <property type="entry name" value="RNA_pol_sigma70_r4"/>
</dbReference>
<dbReference type="EMBL" id="WQNE01000001">
    <property type="protein sequence ID" value="MVT71877.1"/>
    <property type="molecule type" value="Genomic_DNA"/>
</dbReference>
<dbReference type="FunFam" id="1.20.120.1810:FF:000001">
    <property type="entry name" value="RNA polymerase sigma factor RpoH"/>
    <property type="match status" value="1"/>
</dbReference>
<reference evidence="11 12" key="1">
    <citation type="submission" date="2019-12" db="EMBL/GenBank/DDBJ databases">
        <title>Draft genome sequences Bradyrhizobium cajani AMBPC1010, Bradyrhizobium pachyrhizi AMBPC1040 and Bradyrhizobium yuanmingense ALSPC3051, three plant growth promoting strains isolated from nodules of Cajanus cajan L. in Dominican Republic.</title>
        <authorList>
            <person name="Flores-Felix J.D."/>
            <person name="Araujo J."/>
            <person name="Diaz-Alcantara C."/>
            <person name="Gonzalez-Andres F."/>
            <person name="Velazquez E."/>
        </authorList>
    </citation>
    <scope>NUCLEOTIDE SEQUENCE [LARGE SCALE GENOMIC DNA]</scope>
    <source>
        <strain evidence="11 12">1010</strain>
    </source>
</reference>
<evidence type="ECO:0000259" key="10">
    <source>
        <dbReference type="PROSITE" id="PS00716"/>
    </source>
</evidence>
<dbReference type="GO" id="GO:0016987">
    <property type="term" value="F:sigma factor activity"/>
    <property type="evidence" value="ECO:0007669"/>
    <property type="project" value="UniProtKB-UniRule"/>
</dbReference>
<dbReference type="GO" id="GO:0003677">
    <property type="term" value="F:DNA binding"/>
    <property type="evidence" value="ECO:0007669"/>
    <property type="project" value="UniProtKB-KW"/>
</dbReference>
<dbReference type="NCBIfam" id="TIGR02392">
    <property type="entry name" value="rpoH_proteo"/>
    <property type="match status" value="1"/>
</dbReference>
<dbReference type="Pfam" id="PF04545">
    <property type="entry name" value="Sigma70_r4"/>
    <property type="match status" value="1"/>
</dbReference>
<name>A0A844SZF7_9BRAD</name>
<evidence type="ECO:0000256" key="6">
    <source>
        <dbReference type="ARBA" id="ARBA00023125"/>
    </source>
</evidence>
<gene>
    <name evidence="11" type="primary">rpoH</name>
    <name evidence="11" type="ORF">GPL20_01910</name>
</gene>
<dbReference type="InterPro" id="IPR013325">
    <property type="entry name" value="RNA_pol_sigma_r2"/>
</dbReference>
<evidence type="ECO:0000256" key="8">
    <source>
        <dbReference type="NCBIfam" id="TIGR02392"/>
    </source>
</evidence>
<dbReference type="Pfam" id="PF04542">
    <property type="entry name" value="Sigma70_r2"/>
    <property type="match status" value="1"/>
</dbReference>
<evidence type="ECO:0000313" key="12">
    <source>
        <dbReference type="Proteomes" id="UP000449969"/>
    </source>
</evidence>
<protein>
    <recommendedName>
        <fullName evidence="8">RNA polymerase sigma factor RpoH</fullName>
    </recommendedName>
</protein>
<dbReference type="Gene3D" id="1.20.140.160">
    <property type="match status" value="1"/>
</dbReference>
<dbReference type="PANTHER" id="PTHR30376:SF3">
    <property type="entry name" value="RNA POLYMERASE SIGMA FACTOR RPOH"/>
    <property type="match status" value="1"/>
</dbReference>
<keyword evidence="4" id="KW-0346">Stress response</keyword>
<evidence type="ECO:0000313" key="11">
    <source>
        <dbReference type="EMBL" id="MVT71877.1"/>
    </source>
</evidence>
<dbReference type="AlphaFoldDB" id="A0A844SZF7"/>
<dbReference type="Gene3D" id="1.20.120.1810">
    <property type="match status" value="1"/>
</dbReference>
<keyword evidence="5" id="KW-0731">Sigma factor</keyword>
<evidence type="ECO:0000256" key="2">
    <source>
        <dbReference type="ARBA" id="ARBA00022490"/>
    </source>
</evidence>
<accession>A0A844SZF7</accession>
<evidence type="ECO:0000256" key="5">
    <source>
        <dbReference type="ARBA" id="ARBA00023082"/>
    </source>
</evidence>
<proteinExistence type="inferred from homology"/>
<evidence type="ECO:0000256" key="9">
    <source>
        <dbReference type="SAM" id="MobiDB-lite"/>
    </source>
</evidence>
<keyword evidence="7" id="KW-0804">Transcription</keyword>
<comment type="caution">
    <text evidence="11">The sequence shown here is derived from an EMBL/GenBank/DDBJ whole genome shotgun (WGS) entry which is preliminary data.</text>
</comment>
<dbReference type="PROSITE" id="PS00716">
    <property type="entry name" value="SIGMA70_2"/>
    <property type="match status" value="1"/>
</dbReference>
<keyword evidence="6" id="KW-0238">DNA-binding</keyword>
<keyword evidence="3" id="KW-0805">Transcription regulation</keyword>
<sequence>MQICHEVARKNAAAAPGASGSAPFLSAYSAAIKRYEFLEPGEEQQLARRWQETRDGNAANALVTSHLRLAARVARGYKGYGLPLVDLIAEANLGLVIAASRFEPDRGARFSSYALWWIKASIHEYILRSWSLVRIGTTAAQKKLFFRLRGEMRKATGGAMATLTPEVAEAIAEKLEVPARDVIEMDSRLNGDISLNVRVGGEEQGTEREALLVDDAVDAETVLADHEQTECRANALHVALGVLNARERRILEARRLAECPVTLDQLGHELSISSERVRQIEIRAFAKVRRAAILAARDAAPSGARRGRARGVWPDDIPIAPPRELTAP</sequence>
<dbReference type="InterPro" id="IPR050813">
    <property type="entry name" value="Sigma-70_Factor"/>
</dbReference>